<evidence type="ECO:0000313" key="3">
    <source>
        <dbReference type="Proteomes" id="UP000193558"/>
    </source>
</evidence>
<name>A0A1X1CSE6_9GAMM</name>
<reference evidence="2 3" key="1">
    <citation type="journal article" date="2017" name="Antonie Van Leeuwenhoek">
        <title>Phylogenomic resolution of the bacterial genus Pantoea and its relationship with Erwinia and Tatumella.</title>
        <authorList>
            <person name="Palmer M."/>
            <person name="Steenkamp E.T."/>
            <person name="Coetzee M.P."/>
            <person name="Chan W.Y."/>
            <person name="van Zyl E."/>
            <person name="De Maayer P."/>
            <person name="Coutinho T.A."/>
            <person name="Blom J."/>
            <person name="Smits T.H."/>
            <person name="Duffy B."/>
            <person name="Venter S.N."/>
        </authorList>
    </citation>
    <scope>NUCLEOTIDE SEQUENCE [LARGE SCALE GENOMIC DNA]</scope>
    <source>
        <strain evidence="2 3">LMG 26275</strain>
    </source>
</reference>
<evidence type="ECO:0000256" key="1">
    <source>
        <dbReference type="SAM" id="MobiDB-lite"/>
    </source>
</evidence>
<dbReference type="Proteomes" id="UP000193558">
    <property type="component" value="Unassembled WGS sequence"/>
</dbReference>
<accession>A0A1X1CSE6</accession>
<sequence length="99" mass="11116">MNRSDYQQIIDEIIGEATLALLQQAGPINTRALLEQLSQLGEKSEDPDRRHFVALAIKEVRESLAEGSNRQRKNSGVAEAESAHRHYINPLQSGSRQKH</sequence>
<protein>
    <submittedName>
        <fullName evidence="2">Uncharacterized protein</fullName>
    </submittedName>
</protein>
<feature type="compositionally biased region" description="Polar residues" evidence="1">
    <location>
        <begin position="90"/>
        <end position="99"/>
    </location>
</feature>
<dbReference type="AlphaFoldDB" id="A0A1X1CSE6"/>
<proteinExistence type="predicted"/>
<gene>
    <name evidence="2" type="ORF">HA51_19835</name>
</gene>
<organism evidence="2 3">
    <name type="scientific">Pantoea rwandensis</name>
    <dbReference type="NCBI Taxonomy" id="1076550"/>
    <lineage>
        <taxon>Bacteria</taxon>
        <taxon>Pseudomonadati</taxon>
        <taxon>Pseudomonadota</taxon>
        <taxon>Gammaproteobacteria</taxon>
        <taxon>Enterobacterales</taxon>
        <taxon>Erwiniaceae</taxon>
        <taxon>Pantoea</taxon>
    </lineage>
</organism>
<feature type="region of interest" description="Disordered" evidence="1">
    <location>
        <begin position="64"/>
        <end position="99"/>
    </location>
</feature>
<comment type="caution">
    <text evidence="2">The sequence shown here is derived from an EMBL/GenBank/DDBJ whole genome shotgun (WGS) entry which is preliminary data.</text>
</comment>
<dbReference type="RefSeq" id="WP_084936347.1">
    <property type="nucleotide sequence ID" value="NZ_MLFR01000025.1"/>
</dbReference>
<evidence type="ECO:0000313" key="2">
    <source>
        <dbReference type="EMBL" id="ORM67363.1"/>
    </source>
</evidence>
<dbReference type="EMBL" id="MLFR01000025">
    <property type="protein sequence ID" value="ORM67363.1"/>
    <property type="molecule type" value="Genomic_DNA"/>
</dbReference>
<dbReference type="OrthoDB" id="6539751at2"/>